<name>A0AAE7BQC9_9LACO</name>
<gene>
    <name evidence="1" type="ORF">FEE40_08365</name>
</gene>
<protein>
    <submittedName>
        <fullName evidence="1">Uncharacterized protein</fullName>
    </submittedName>
</protein>
<dbReference type="AlphaFoldDB" id="A0AAE7BQC9"/>
<evidence type="ECO:0000313" key="1">
    <source>
        <dbReference type="EMBL" id="QIA90157.1"/>
    </source>
</evidence>
<sequence>MNKKQKKQSAIITQMTEFFKNEGYTNIIIAASKNVIDDHSDVVICGGGNGLELAKLLIGITMRLPPEVVDLASDIQESVVVNNDN</sequence>
<reference evidence="1 2" key="1">
    <citation type="journal article" date="2019" name="Nat. Med.">
        <title>Preventing dysbiosis of the neonatal mouse intestinal microbiome protects against late-onset sepsis.</title>
        <authorList>
            <person name="Singer J.R."/>
            <person name="Blosser E.G."/>
            <person name="Zindl C.L."/>
            <person name="Silberger D.J."/>
            <person name="Conlan S."/>
            <person name="Laufer V.A."/>
            <person name="DiToro D."/>
            <person name="Deming C."/>
            <person name="Kumar R."/>
            <person name="Morrow C.D."/>
            <person name="Segre J.A."/>
            <person name="Gray M.J."/>
            <person name="Randolph D.A."/>
            <person name="Weaver C.T."/>
        </authorList>
    </citation>
    <scope>NUCLEOTIDE SEQUENCE [LARGE SCALE GENOMIC DNA]</scope>
    <source>
        <strain evidence="1 2">V10</strain>
    </source>
</reference>
<dbReference type="Proteomes" id="UP000463931">
    <property type="component" value="Chromosome"/>
</dbReference>
<accession>A0AAE7BQC9</accession>
<dbReference type="RefSeq" id="WP_163588300.1">
    <property type="nucleotide sequence ID" value="NZ_CP040852.1"/>
</dbReference>
<dbReference type="EMBL" id="CP040852">
    <property type="protein sequence ID" value="QIA90157.1"/>
    <property type="molecule type" value="Genomic_DNA"/>
</dbReference>
<evidence type="ECO:0000313" key="2">
    <source>
        <dbReference type="Proteomes" id="UP000463931"/>
    </source>
</evidence>
<proteinExistence type="predicted"/>
<organism evidence="1 2">
    <name type="scientific">Ligilactobacillus murinus</name>
    <dbReference type="NCBI Taxonomy" id="1622"/>
    <lineage>
        <taxon>Bacteria</taxon>
        <taxon>Bacillati</taxon>
        <taxon>Bacillota</taxon>
        <taxon>Bacilli</taxon>
        <taxon>Lactobacillales</taxon>
        <taxon>Lactobacillaceae</taxon>
        <taxon>Ligilactobacillus</taxon>
    </lineage>
</organism>